<dbReference type="Gene3D" id="3.40.630.10">
    <property type="entry name" value="Zn peptidases"/>
    <property type="match status" value="2"/>
</dbReference>
<dbReference type="Proteomes" id="UP001221366">
    <property type="component" value="Unassembled WGS sequence"/>
</dbReference>
<evidence type="ECO:0000256" key="1">
    <source>
        <dbReference type="SAM" id="SignalP"/>
    </source>
</evidence>
<evidence type="ECO:0000259" key="2">
    <source>
        <dbReference type="Pfam" id="PF04389"/>
    </source>
</evidence>
<feature type="chain" id="PRO_5047098571" evidence="1">
    <location>
        <begin position="21"/>
        <end position="491"/>
    </location>
</feature>
<dbReference type="SUPFAM" id="SSF52025">
    <property type="entry name" value="PA domain"/>
    <property type="match status" value="1"/>
</dbReference>
<dbReference type="RefSeq" id="WP_275614326.1">
    <property type="nucleotide sequence ID" value="NZ_JARFVB010000001.1"/>
</dbReference>
<comment type="caution">
    <text evidence="3">The sequence shown here is derived from an EMBL/GenBank/DDBJ whole genome shotgun (WGS) entry which is preliminary data.</text>
</comment>
<dbReference type="EMBL" id="JARFVB010000001">
    <property type="protein sequence ID" value="MDF0715060.1"/>
    <property type="molecule type" value="Genomic_DNA"/>
</dbReference>
<gene>
    <name evidence="3" type="ORF">PY092_02770</name>
</gene>
<accession>A0ABT5XV85</accession>
<name>A0ABT5XV85_9FLAO</name>
<keyword evidence="1" id="KW-0732">Signal</keyword>
<dbReference type="PANTHER" id="PTHR12147">
    <property type="entry name" value="METALLOPEPTIDASE M28 FAMILY MEMBER"/>
    <property type="match status" value="1"/>
</dbReference>
<evidence type="ECO:0000313" key="4">
    <source>
        <dbReference type="Proteomes" id="UP001221366"/>
    </source>
</evidence>
<organism evidence="3 4">
    <name type="scientific">Flagellimonas yonaguniensis</name>
    <dbReference type="NCBI Taxonomy" id="3031325"/>
    <lineage>
        <taxon>Bacteria</taxon>
        <taxon>Pseudomonadati</taxon>
        <taxon>Bacteroidota</taxon>
        <taxon>Flavobacteriia</taxon>
        <taxon>Flavobacteriales</taxon>
        <taxon>Flavobacteriaceae</taxon>
        <taxon>Flagellimonas</taxon>
    </lineage>
</organism>
<evidence type="ECO:0000313" key="3">
    <source>
        <dbReference type="EMBL" id="MDF0715060.1"/>
    </source>
</evidence>
<reference evidence="3 4" key="1">
    <citation type="submission" date="2023-03" db="EMBL/GenBank/DDBJ databases">
        <title>Muricauda XX sp. nov. and Muricauda XXX sp. nov., two novel species isolated from Okinawa Trough.</title>
        <authorList>
            <person name="Cao W."/>
            <person name="Deng X."/>
        </authorList>
    </citation>
    <scope>NUCLEOTIDE SEQUENCE [LARGE SCALE GENOMIC DNA]</scope>
    <source>
        <strain evidence="3 4">334s03</strain>
    </source>
</reference>
<dbReference type="InterPro" id="IPR046450">
    <property type="entry name" value="PA_dom_sf"/>
</dbReference>
<dbReference type="Gene3D" id="3.50.30.30">
    <property type="match status" value="1"/>
</dbReference>
<proteinExistence type="predicted"/>
<feature type="domain" description="Peptidase M28" evidence="2">
    <location>
        <begin position="253"/>
        <end position="454"/>
    </location>
</feature>
<dbReference type="PANTHER" id="PTHR12147:SF26">
    <property type="entry name" value="PEPTIDASE M28 DOMAIN-CONTAINING PROTEIN"/>
    <property type="match status" value="1"/>
</dbReference>
<dbReference type="InterPro" id="IPR007484">
    <property type="entry name" value="Peptidase_M28"/>
</dbReference>
<feature type="signal peptide" evidence="1">
    <location>
        <begin position="1"/>
        <end position="20"/>
    </location>
</feature>
<keyword evidence="4" id="KW-1185">Reference proteome</keyword>
<sequence>MKKQLLFTFASILFSFLSFAQSDKEKAAATVNKNTIESHIKFLSDDLLEGREAGTRGNKIAASYLANQLHKFGAKPVSEDNSYYQKFQLEQSRPPSVLDLTLNGVSFPLTAPFSMPAIDQSAEAVFLEYGSEDDFASTDISGKVVVVLAGSGEDATPNDMFRSRSKKVELAQQNGALGLIELVDFEEDLWSRVKHYSGSGTTIKEESDGTEDDSFFSVWVNMNKNRPDLKKGETIPVTIKSDGQSKKYLDTQNVVGVIEGSDPSLKNEYVIYSAHYDHVGIGQPNAEGDSIYNGARDNNIGVTAVLSMLENLRTYPTKRSALFILFTAEEKGLLGSRYYADHPLIPLNQVSYCFNTDGGGYNDTSLATIIGLERTSAKELIIKGAGTFGLKAIGDPAPEQGLFDRSDNVSFARKGIPAPTYSTGFHSFDEEIMKYYHQADDEADSLDYDYLLKFYQGYVYSGRLIANSSEKLFWNEGDKYEEAGKALYGMN</sequence>
<dbReference type="InterPro" id="IPR045175">
    <property type="entry name" value="M28_fam"/>
</dbReference>
<protein>
    <submittedName>
        <fullName evidence="3">M28 family peptidase</fullName>
    </submittedName>
</protein>
<dbReference type="SUPFAM" id="SSF53187">
    <property type="entry name" value="Zn-dependent exopeptidases"/>
    <property type="match status" value="1"/>
</dbReference>
<dbReference type="Pfam" id="PF04389">
    <property type="entry name" value="Peptidase_M28"/>
    <property type="match status" value="1"/>
</dbReference>